<keyword evidence="1" id="KW-1133">Transmembrane helix</keyword>
<proteinExistence type="predicted"/>
<evidence type="ECO:0000313" key="6">
    <source>
        <dbReference type="Proteomes" id="UP000256321"/>
    </source>
</evidence>
<protein>
    <submittedName>
        <fullName evidence="5">DUF4974 domain-containing protein</fullName>
    </submittedName>
    <submittedName>
        <fullName evidence="4">FecR domain-containing protein</fullName>
    </submittedName>
</protein>
<evidence type="ECO:0000256" key="1">
    <source>
        <dbReference type="SAM" id="Phobius"/>
    </source>
</evidence>
<reference evidence="4 7" key="2">
    <citation type="submission" date="2020-08" db="EMBL/GenBank/DDBJ databases">
        <title>Genome public.</title>
        <authorList>
            <person name="Liu C."/>
            <person name="Sun Q."/>
        </authorList>
    </citation>
    <scope>NUCLEOTIDE SEQUENCE [LARGE SCALE GENOMIC DNA]</scope>
    <source>
        <strain evidence="4 7">426_9</strain>
    </source>
</reference>
<dbReference type="RefSeq" id="WP_115501185.1">
    <property type="nucleotide sequence ID" value="NZ_JACRTI010000073.1"/>
</dbReference>
<keyword evidence="7" id="KW-1185">Reference proteome</keyword>
<dbReference type="Proteomes" id="UP000629596">
    <property type="component" value="Unassembled WGS sequence"/>
</dbReference>
<dbReference type="EMBL" id="QREV01000073">
    <property type="protein sequence ID" value="RDU47578.1"/>
    <property type="molecule type" value="Genomic_DNA"/>
</dbReference>
<dbReference type="InterPro" id="IPR032508">
    <property type="entry name" value="FecR_C"/>
</dbReference>
<dbReference type="EMBL" id="JACRTI010000073">
    <property type="protein sequence ID" value="MBC8603686.1"/>
    <property type="molecule type" value="Genomic_DNA"/>
</dbReference>
<dbReference type="InterPro" id="IPR012373">
    <property type="entry name" value="Ferrdict_sens_TM"/>
</dbReference>
<comment type="caution">
    <text evidence="5">The sequence shown here is derived from an EMBL/GenBank/DDBJ whole genome shotgun (WGS) entry which is preliminary data.</text>
</comment>
<dbReference type="AlphaFoldDB" id="A0A3D8H9G4"/>
<evidence type="ECO:0000313" key="7">
    <source>
        <dbReference type="Proteomes" id="UP000629596"/>
    </source>
</evidence>
<evidence type="ECO:0000313" key="5">
    <source>
        <dbReference type="EMBL" id="RDU47578.1"/>
    </source>
</evidence>
<keyword evidence="1" id="KW-0472">Membrane</keyword>
<dbReference type="Gene3D" id="3.55.50.30">
    <property type="match status" value="1"/>
</dbReference>
<dbReference type="FunFam" id="2.60.120.1440:FF:000001">
    <property type="entry name" value="Putative anti-sigma factor"/>
    <property type="match status" value="1"/>
</dbReference>
<gene>
    <name evidence="5" type="ORF">DWU89_18890</name>
    <name evidence="4" type="ORF">H8784_18420</name>
</gene>
<evidence type="ECO:0000313" key="4">
    <source>
        <dbReference type="EMBL" id="MBC8603686.1"/>
    </source>
</evidence>
<dbReference type="PANTHER" id="PTHR30273:SF2">
    <property type="entry name" value="PROTEIN FECR"/>
    <property type="match status" value="1"/>
</dbReference>
<evidence type="ECO:0000259" key="3">
    <source>
        <dbReference type="Pfam" id="PF16344"/>
    </source>
</evidence>
<name>A0A3D8H9G4_9BACT</name>
<accession>A0A3D8H9G4</accession>
<sequence>MQKKQYKSSLGELRTIIKSIKVREREISFETKDEMWKNIQASTICKTVQLRLFLRYAAVIALLAATGLYLYFHNYDNEIIDYELFISENIEVQKEAKNVVVILPDQNVIEVEDSNVELVLDVQGEMSINAKTVNNKSLSKHSSINYSQLWVPYGKTSSIVMSDGTKVWINSGSHVVYPTKFSEQKREIYVEGEVYLEVTRNPDCPFVVQTNKLEIEVLGTSFNVSAYKNDDSQSVVLATGSVSVRDAKKEISTTIKPNQRFTFENTTKETRIENVDVLGSISWKYGFLLFEKEKLDKVFRKIERYYNIPLKYDSKKMKDISLSGKLDLKENIEEILQIISITVPIEYEVRDNEIEINIKTTK</sequence>
<dbReference type="GO" id="GO:0016989">
    <property type="term" value="F:sigma factor antagonist activity"/>
    <property type="evidence" value="ECO:0007669"/>
    <property type="project" value="TreeGrafter"/>
</dbReference>
<dbReference type="Gene3D" id="2.60.120.1440">
    <property type="match status" value="1"/>
</dbReference>
<dbReference type="Pfam" id="PF04773">
    <property type="entry name" value="FecR"/>
    <property type="match status" value="1"/>
</dbReference>
<dbReference type="InterPro" id="IPR006860">
    <property type="entry name" value="FecR"/>
</dbReference>
<dbReference type="Pfam" id="PF16344">
    <property type="entry name" value="FecR_C"/>
    <property type="match status" value="1"/>
</dbReference>
<feature type="transmembrane region" description="Helical" evidence="1">
    <location>
        <begin position="52"/>
        <end position="72"/>
    </location>
</feature>
<dbReference type="Proteomes" id="UP000256321">
    <property type="component" value="Unassembled WGS sequence"/>
</dbReference>
<feature type="domain" description="Protein FecR C-terminal" evidence="3">
    <location>
        <begin position="288"/>
        <end position="356"/>
    </location>
</feature>
<organism evidence="5 6">
    <name type="scientific">Parabacteroides acidifaciens</name>
    <dbReference type="NCBI Taxonomy" id="2290935"/>
    <lineage>
        <taxon>Bacteria</taxon>
        <taxon>Pseudomonadati</taxon>
        <taxon>Bacteroidota</taxon>
        <taxon>Bacteroidia</taxon>
        <taxon>Bacteroidales</taxon>
        <taxon>Tannerellaceae</taxon>
        <taxon>Parabacteroides</taxon>
    </lineage>
</organism>
<dbReference type="PANTHER" id="PTHR30273">
    <property type="entry name" value="PERIPLASMIC SIGNAL SENSOR AND SIGMA FACTOR ACTIVATOR FECR-RELATED"/>
    <property type="match status" value="1"/>
</dbReference>
<feature type="domain" description="FecR protein" evidence="2">
    <location>
        <begin position="151"/>
        <end position="242"/>
    </location>
</feature>
<keyword evidence="1" id="KW-0812">Transmembrane</keyword>
<reference evidence="5 6" key="1">
    <citation type="submission" date="2018-07" db="EMBL/GenBank/DDBJ databases">
        <title>Parabacteroides acidifaciens nov. sp., isolated from human feces.</title>
        <authorList>
            <person name="Wang Y.J."/>
        </authorList>
    </citation>
    <scope>NUCLEOTIDE SEQUENCE [LARGE SCALE GENOMIC DNA]</scope>
    <source>
        <strain evidence="5 6">426-9</strain>
    </source>
</reference>
<evidence type="ECO:0000259" key="2">
    <source>
        <dbReference type="Pfam" id="PF04773"/>
    </source>
</evidence>